<evidence type="ECO:0000313" key="3">
    <source>
        <dbReference type="Proteomes" id="UP000322530"/>
    </source>
</evidence>
<keyword evidence="3" id="KW-1185">Reference proteome</keyword>
<proteinExistence type="predicted"/>
<dbReference type="EMBL" id="BIXY01000045">
    <property type="protein sequence ID" value="GCF09531.1"/>
    <property type="molecule type" value="Genomic_DNA"/>
</dbReference>
<evidence type="ECO:0000256" key="1">
    <source>
        <dbReference type="SAM" id="Coils"/>
    </source>
</evidence>
<comment type="caution">
    <text evidence="2">The sequence shown here is derived from an EMBL/GenBank/DDBJ whole genome shotgun (WGS) entry which is preliminary data.</text>
</comment>
<dbReference type="OrthoDB" id="164878at2"/>
<dbReference type="AlphaFoldDB" id="A0A5A5TDC0"/>
<sequence length="61" mass="7260">MNSFEQLAQEIFRQKQVMDALQQENTELHRQISELLDGRGVFVMIGDKRYSLRSLRDGYNR</sequence>
<gene>
    <name evidence="2" type="ORF">KDI_30950</name>
</gene>
<dbReference type="Proteomes" id="UP000322530">
    <property type="component" value="Unassembled WGS sequence"/>
</dbReference>
<reference evidence="2 3" key="1">
    <citation type="submission" date="2019-01" db="EMBL/GenBank/DDBJ databases">
        <title>Draft genome sequence of Dictyobacter sp. Uno17.</title>
        <authorList>
            <person name="Wang C.M."/>
            <person name="Zheng Y."/>
            <person name="Sakai Y."/>
            <person name="Abe K."/>
            <person name="Yokota A."/>
            <person name="Yabe S."/>
        </authorList>
    </citation>
    <scope>NUCLEOTIDE SEQUENCE [LARGE SCALE GENOMIC DNA]</scope>
    <source>
        <strain evidence="2 3">Uno17</strain>
    </source>
</reference>
<protein>
    <submittedName>
        <fullName evidence="2">Uncharacterized protein</fullName>
    </submittedName>
</protein>
<keyword evidence="1" id="KW-0175">Coiled coil</keyword>
<feature type="coiled-coil region" evidence="1">
    <location>
        <begin position="4"/>
        <end position="38"/>
    </location>
</feature>
<organism evidence="2 3">
    <name type="scientific">Dictyobacter arantiisoli</name>
    <dbReference type="NCBI Taxonomy" id="2014874"/>
    <lineage>
        <taxon>Bacteria</taxon>
        <taxon>Bacillati</taxon>
        <taxon>Chloroflexota</taxon>
        <taxon>Ktedonobacteria</taxon>
        <taxon>Ktedonobacterales</taxon>
        <taxon>Dictyobacteraceae</taxon>
        <taxon>Dictyobacter</taxon>
    </lineage>
</organism>
<dbReference type="RefSeq" id="WP_149402465.1">
    <property type="nucleotide sequence ID" value="NZ_BIXY01000045.1"/>
</dbReference>
<name>A0A5A5TDC0_9CHLR</name>
<accession>A0A5A5TDC0</accession>
<evidence type="ECO:0000313" key="2">
    <source>
        <dbReference type="EMBL" id="GCF09531.1"/>
    </source>
</evidence>